<evidence type="ECO:0000256" key="2">
    <source>
        <dbReference type="ARBA" id="ARBA00006273"/>
    </source>
</evidence>
<comment type="caution">
    <text evidence="11">The sequence shown here is derived from an EMBL/GenBank/DDBJ whole genome shotgun (WGS) entry which is preliminary data.</text>
</comment>
<feature type="compositionally biased region" description="Basic residues" evidence="8">
    <location>
        <begin position="76"/>
        <end position="85"/>
    </location>
</feature>
<name>A0A553NJV9_9TELE</name>
<dbReference type="Proteomes" id="UP000316079">
    <property type="component" value="Unassembled WGS sequence"/>
</dbReference>
<proteinExistence type="inferred from homology"/>
<feature type="domain" description="Gastrin/cholecystokinin peptide hormone" evidence="10">
    <location>
        <begin position="5"/>
        <end position="124"/>
    </location>
</feature>
<gene>
    <name evidence="11" type="ORF">DNTS_005543</name>
</gene>
<dbReference type="PROSITE" id="PS00259">
    <property type="entry name" value="GASTRIN"/>
    <property type="match status" value="1"/>
</dbReference>
<evidence type="ECO:0000259" key="10">
    <source>
        <dbReference type="Pfam" id="PF00918"/>
    </source>
</evidence>
<evidence type="ECO:0000256" key="8">
    <source>
        <dbReference type="SAM" id="MobiDB-lite"/>
    </source>
</evidence>
<dbReference type="InterPro" id="IPR001651">
    <property type="entry name" value="Gastrin/CCK"/>
</dbReference>
<feature type="signal peptide" evidence="9">
    <location>
        <begin position="1"/>
        <end position="22"/>
    </location>
</feature>
<organism evidence="11 12">
    <name type="scientific">Danionella cerebrum</name>
    <dbReference type="NCBI Taxonomy" id="2873325"/>
    <lineage>
        <taxon>Eukaryota</taxon>
        <taxon>Metazoa</taxon>
        <taxon>Chordata</taxon>
        <taxon>Craniata</taxon>
        <taxon>Vertebrata</taxon>
        <taxon>Euteleostomi</taxon>
        <taxon>Actinopterygii</taxon>
        <taxon>Neopterygii</taxon>
        <taxon>Teleostei</taxon>
        <taxon>Ostariophysi</taxon>
        <taxon>Cypriniformes</taxon>
        <taxon>Danionidae</taxon>
        <taxon>Danioninae</taxon>
        <taxon>Danionella</taxon>
    </lineage>
</organism>
<feature type="region of interest" description="Disordered" evidence="8">
    <location>
        <begin position="37"/>
        <end position="97"/>
    </location>
</feature>
<evidence type="ECO:0000256" key="7">
    <source>
        <dbReference type="RuleBase" id="RU004362"/>
    </source>
</evidence>
<dbReference type="EMBL" id="SRMA01026899">
    <property type="protein sequence ID" value="TRY65694.1"/>
    <property type="molecule type" value="Genomic_DNA"/>
</dbReference>
<sequence length="124" mass="13895">MYTGLFLILAALSACSLAPAHGHQHLVSFQDSTHSPEVIARSDGNHLDSLSETEPSSDGHQAVNTQSSFSSDGYRRFSRSTRSVRRNSPVSNRANAMNHRIRDRDYVGWMDFGRRSAEEYEYSS</sequence>
<protein>
    <recommendedName>
        <fullName evidence="10">Gastrin/cholecystokinin peptide hormone domain-containing protein</fullName>
    </recommendedName>
</protein>
<dbReference type="AlphaFoldDB" id="A0A553NJV9"/>
<comment type="similarity">
    <text evidence="2 7">Belongs to the gastrin/cholecystokinin family.</text>
</comment>
<dbReference type="GO" id="GO:0030424">
    <property type="term" value="C:axon"/>
    <property type="evidence" value="ECO:0007669"/>
    <property type="project" value="TreeGrafter"/>
</dbReference>
<evidence type="ECO:0000256" key="4">
    <source>
        <dbReference type="ARBA" id="ARBA00022641"/>
    </source>
</evidence>
<dbReference type="GO" id="GO:0005184">
    <property type="term" value="F:neuropeptide hormone activity"/>
    <property type="evidence" value="ECO:0007669"/>
    <property type="project" value="InterPro"/>
</dbReference>
<dbReference type="GO" id="GO:0005615">
    <property type="term" value="C:extracellular space"/>
    <property type="evidence" value="ECO:0007669"/>
    <property type="project" value="TreeGrafter"/>
</dbReference>
<evidence type="ECO:0000256" key="5">
    <source>
        <dbReference type="ARBA" id="ARBA00022685"/>
    </source>
</evidence>
<dbReference type="PANTHER" id="PTHR10786:SF0">
    <property type="entry name" value="CHOLECYSTOKININ"/>
    <property type="match status" value="1"/>
</dbReference>
<dbReference type="PANTHER" id="PTHR10786">
    <property type="entry name" value="CHOLECYSTOKININ"/>
    <property type="match status" value="1"/>
</dbReference>
<dbReference type="Pfam" id="PF00918">
    <property type="entry name" value="Gastrin"/>
    <property type="match status" value="1"/>
</dbReference>
<evidence type="ECO:0000313" key="11">
    <source>
        <dbReference type="EMBL" id="TRY65694.1"/>
    </source>
</evidence>
<evidence type="ECO:0000313" key="12">
    <source>
        <dbReference type="Proteomes" id="UP000316079"/>
    </source>
</evidence>
<keyword evidence="9" id="KW-0732">Signal</keyword>
<feature type="compositionally biased region" description="Polar residues" evidence="8">
    <location>
        <begin position="48"/>
        <end position="71"/>
    </location>
</feature>
<evidence type="ECO:0000256" key="6">
    <source>
        <dbReference type="ARBA" id="ARBA00022815"/>
    </source>
</evidence>
<reference evidence="11 12" key="1">
    <citation type="journal article" date="2019" name="Sci. Data">
        <title>Hybrid genome assembly and annotation of Danionella translucida.</title>
        <authorList>
            <person name="Kadobianskyi M."/>
            <person name="Schulze L."/>
            <person name="Schuelke M."/>
            <person name="Judkewitz B."/>
        </authorList>
    </citation>
    <scope>NUCLEOTIDE SEQUENCE [LARGE SCALE GENOMIC DNA]</scope>
    <source>
        <strain evidence="11 12">Bolton</strain>
    </source>
</reference>
<accession>A0A553NJV9</accession>
<keyword evidence="3" id="KW-0964">Secreted</keyword>
<comment type="subcellular location">
    <subcellularLocation>
        <location evidence="1 7">Secreted</location>
    </subcellularLocation>
</comment>
<feature type="chain" id="PRO_5022102094" description="Gastrin/cholecystokinin peptide hormone domain-containing protein" evidence="9">
    <location>
        <begin position="23"/>
        <end position="124"/>
    </location>
</feature>
<dbReference type="OrthoDB" id="9862982at2759"/>
<keyword evidence="5" id="KW-0165">Cleavage on pair of basic residues</keyword>
<keyword evidence="4" id="KW-0765">Sulfation</keyword>
<keyword evidence="12" id="KW-1185">Reference proteome</keyword>
<dbReference type="InterPro" id="IPR013152">
    <property type="entry name" value="Gastrin/cholecystokinin_CS"/>
</dbReference>
<evidence type="ECO:0000256" key="1">
    <source>
        <dbReference type="ARBA" id="ARBA00004613"/>
    </source>
</evidence>
<keyword evidence="6" id="KW-0027">Amidation</keyword>
<evidence type="ECO:0000256" key="3">
    <source>
        <dbReference type="ARBA" id="ARBA00022525"/>
    </source>
</evidence>
<evidence type="ECO:0000256" key="9">
    <source>
        <dbReference type="SAM" id="SignalP"/>
    </source>
</evidence>
<dbReference type="STRING" id="623744.A0A553NJV9"/>
<dbReference type="SMART" id="SM00029">
    <property type="entry name" value="GASTRIN"/>
    <property type="match status" value="1"/>
</dbReference>
<dbReference type="GO" id="GO:0007586">
    <property type="term" value="P:digestion"/>
    <property type="evidence" value="ECO:0007669"/>
    <property type="project" value="InterPro"/>
</dbReference>
<dbReference type="InterPro" id="IPR015499">
    <property type="entry name" value="CCK-like"/>
</dbReference>